<organism evidence="8 10">
    <name type="scientific">Salinicoccus halodurans</name>
    <dbReference type="NCBI Taxonomy" id="407035"/>
    <lineage>
        <taxon>Bacteria</taxon>
        <taxon>Bacillati</taxon>
        <taxon>Bacillota</taxon>
        <taxon>Bacilli</taxon>
        <taxon>Bacillales</taxon>
        <taxon>Staphylococcaceae</taxon>
        <taxon>Salinicoccus</taxon>
    </lineage>
</organism>
<dbReference type="Proteomes" id="UP000183090">
    <property type="component" value="Unassembled WGS sequence"/>
</dbReference>
<dbReference type="RefSeq" id="WP_046791595.1">
    <property type="nucleotide sequence ID" value="NZ_CP011366.1"/>
</dbReference>
<proteinExistence type="inferred from homology"/>
<dbReference type="EMBL" id="FOTB01000002">
    <property type="protein sequence ID" value="SFK67079.1"/>
    <property type="molecule type" value="Genomic_DNA"/>
</dbReference>
<evidence type="ECO:0000256" key="1">
    <source>
        <dbReference type="ARBA" id="ARBA00009156"/>
    </source>
</evidence>
<dbReference type="Proteomes" id="UP000034029">
    <property type="component" value="Chromosome"/>
</dbReference>
<dbReference type="PANTHER" id="PTHR43095:SF2">
    <property type="entry name" value="GLUCONOKINASE"/>
    <property type="match status" value="1"/>
</dbReference>
<keyword evidence="2 4" id="KW-0808">Transferase</keyword>
<dbReference type="Gene3D" id="3.30.420.40">
    <property type="match status" value="2"/>
</dbReference>
<evidence type="ECO:0000256" key="3">
    <source>
        <dbReference type="ARBA" id="ARBA00022777"/>
    </source>
</evidence>
<reference evidence="9" key="2">
    <citation type="submission" date="2015-04" db="EMBL/GenBank/DDBJ databases">
        <title>Complete genome sequence of Salinicoccus halodurans strain H3B36, isolated from the Qaidam basin of China.</title>
        <authorList>
            <person name="Ma Y."/>
            <person name="Jiang K."/>
            <person name="Xue Y."/>
        </authorList>
    </citation>
    <scope>NUCLEOTIDE SEQUENCE [LARGE SCALE GENOMIC DNA]</scope>
    <source>
        <strain evidence="9">H3B36</strain>
    </source>
</reference>
<keyword evidence="3 4" id="KW-0418">Kinase</keyword>
<evidence type="ECO:0000313" key="7">
    <source>
        <dbReference type="EMBL" id="AKG75382.1"/>
    </source>
</evidence>
<accession>A0A0F7HQ31</accession>
<dbReference type="EMBL" id="CP011366">
    <property type="protein sequence ID" value="AKG75382.1"/>
    <property type="molecule type" value="Genomic_DNA"/>
</dbReference>
<dbReference type="PROSITE" id="PS00445">
    <property type="entry name" value="FGGY_KINASES_2"/>
    <property type="match status" value="1"/>
</dbReference>
<evidence type="ECO:0000259" key="6">
    <source>
        <dbReference type="Pfam" id="PF02782"/>
    </source>
</evidence>
<reference evidence="8 10" key="3">
    <citation type="submission" date="2016-10" db="EMBL/GenBank/DDBJ databases">
        <authorList>
            <person name="Varghese N."/>
            <person name="Submissions S."/>
        </authorList>
    </citation>
    <scope>NUCLEOTIDE SEQUENCE [LARGE SCALE GENOMIC DNA]</scope>
    <source>
        <strain evidence="8 10">CGMCC 1.6501</strain>
    </source>
</reference>
<dbReference type="InterPro" id="IPR018483">
    <property type="entry name" value="Carb_kinase_FGGY_CS"/>
</dbReference>
<reference evidence="7 9" key="1">
    <citation type="journal article" date="2015" name="Int. J. Syst. Evol. Microbiol.">
        <title>Complete genome sequence of Salinicoccus halodurans H3B36, isolated from the Qaidam Basin in China.</title>
        <authorList>
            <person name="Jiang K."/>
            <person name="Xue Y."/>
            <person name="Ma Y."/>
        </authorList>
    </citation>
    <scope>NUCLEOTIDE SEQUENCE [LARGE SCALE GENOMIC DNA]</scope>
    <source>
        <strain evidence="7 9">H3B36</strain>
    </source>
</reference>
<dbReference type="InterPro" id="IPR000577">
    <property type="entry name" value="Carb_kinase_FGGY"/>
</dbReference>
<dbReference type="GO" id="GO:0046316">
    <property type="term" value="F:gluconokinase activity"/>
    <property type="evidence" value="ECO:0007669"/>
    <property type="project" value="InterPro"/>
</dbReference>
<gene>
    <name evidence="7" type="ORF">AAT16_12905</name>
    <name evidence="8" type="ORF">SAMN05216235_1049</name>
</gene>
<dbReference type="AlphaFoldDB" id="A0A0F7HQ31"/>
<dbReference type="PIRSF" id="PIRSF000538">
    <property type="entry name" value="GlpK"/>
    <property type="match status" value="1"/>
</dbReference>
<dbReference type="InterPro" id="IPR018485">
    <property type="entry name" value="FGGY_C"/>
</dbReference>
<dbReference type="NCBIfam" id="TIGR01314">
    <property type="entry name" value="gntK_FGGY"/>
    <property type="match status" value="1"/>
</dbReference>
<dbReference type="PANTHER" id="PTHR43095">
    <property type="entry name" value="SUGAR KINASE"/>
    <property type="match status" value="1"/>
</dbReference>
<sequence>MKKYMIGLDIGTTAVKAVLFDAKGTYIDKETGNYPLHTPDAETAEQDPDEILGRTFEAVRLLVARNGCGDDVEFIAFSSAMHSMILLDGEGRRLTECITWADSRAQDYADRLNEGDGLEIYRRTGTPVHPMSPLVKLLYFKNEVPELYSKIGKIVGIKEYIFARLTGKYAVDRSIASSMGMMNLETSGWDREVLEMLDLTADQLPELADTTEIFAVNKNPASELGLHQETKLVIGASDGVLANLGVNAIREGDIAITIGTSGAIRTVIDAPQTDEKMRTFCYHLTPAHYVIGGPVNNGGVILRWIRDELCQQEIGEADSNGLDPYEVMTKAAVDVPAGSNGLIFHPYLAGERAPLWDSKAVGSFYGLTLSHERRHMIRAAMEGVVYNLYSVYLALREQMTEVHAIKASGGFARSEMWKQLMADVFGEKLSVPKSYESSAFGGCILGLYAIGEIDDLRDVDRFIGEDDAYTPDEQNYMKYQDVMSVYIEIGRSLEQFYGRMHELRN</sequence>
<protein>
    <submittedName>
        <fullName evidence="8">Gluconate kinase, FGGY family</fullName>
    </submittedName>
    <submittedName>
        <fullName evidence="7">Gluconokinase</fullName>
    </submittedName>
</protein>
<dbReference type="SUPFAM" id="SSF53067">
    <property type="entry name" value="Actin-like ATPase domain"/>
    <property type="match status" value="2"/>
</dbReference>
<evidence type="ECO:0000259" key="5">
    <source>
        <dbReference type="Pfam" id="PF00370"/>
    </source>
</evidence>
<comment type="similarity">
    <text evidence="1 4">Belongs to the FGGY kinase family.</text>
</comment>
<feature type="domain" description="Carbohydrate kinase FGGY N-terminal" evidence="5">
    <location>
        <begin position="4"/>
        <end position="245"/>
    </location>
</feature>
<dbReference type="InterPro" id="IPR018484">
    <property type="entry name" value="FGGY_N"/>
</dbReference>
<evidence type="ECO:0000256" key="4">
    <source>
        <dbReference type="RuleBase" id="RU003733"/>
    </source>
</evidence>
<keyword evidence="9" id="KW-1185">Reference proteome</keyword>
<dbReference type="Pfam" id="PF02782">
    <property type="entry name" value="FGGY_C"/>
    <property type="match status" value="1"/>
</dbReference>
<evidence type="ECO:0000313" key="10">
    <source>
        <dbReference type="Proteomes" id="UP000183090"/>
    </source>
</evidence>
<dbReference type="CDD" id="cd07770">
    <property type="entry name" value="ASKHA_NBD_FGGY_GntK"/>
    <property type="match status" value="1"/>
</dbReference>
<dbReference type="InterPro" id="IPR043129">
    <property type="entry name" value="ATPase_NBD"/>
</dbReference>
<name>A0A0F7HQ31_9STAP</name>
<dbReference type="InterPro" id="IPR006002">
    <property type="entry name" value="Gluconate_kinase"/>
</dbReference>
<evidence type="ECO:0000256" key="2">
    <source>
        <dbReference type="ARBA" id="ARBA00022679"/>
    </source>
</evidence>
<dbReference type="Pfam" id="PF00370">
    <property type="entry name" value="FGGY_N"/>
    <property type="match status" value="1"/>
</dbReference>
<dbReference type="GO" id="GO:0019521">
    <property type="term" value="P:D-gluconate metabolic process"/>
    <property type="evidence" value="ECO:0007669"/>
    <property type="project" value="InterPro"/>
</dbReference>
<evidence type="ECO:0000313" key="8">
    <source>
        <dbReference type="EMBL" id="SFK67079.1"/>
    </source>
</evidence>
<feature type="domain" description="Carbohydrate kinase FGGY C-terminal" evidence="6">
    <location>
        <begin position="255"/>
        <end position="449"/>
    </location>
</feature>
<evidence type="ECO:0000313" key="9">
    <source>
        <dbReference type="Proteomes" id="UP000034029"/>
    </source>
</evidence>
<dbReference type="OrthoDB" id="9805576at2"/>
<dbReference type="InterPro" id="IPR050406">
    <property type="entry name" value="FGGY_Carb_Kinase"/>
</dbReference>
<dbReference type="KEGG" id="shv:AAT16_12905"/>